<reference evidence="2" key="1">
    <citation type="submission" date="2022-11" db="EMBL/GenBank/DDBJ databases">
        <title>Hoeflea poritis sp. nov., isolated from scleractinian coral Porites lutea.</title>
        <authorList>
            <person name="Zhang G."/>
            <person name="Wei Q."/>
            <person name="Cai L."/>
        </authorList>
    </citation>
    <scope>NUCLEOTIDE SEQUENCE</scope>
    <source>
        <strain evidence="2">E7-10</strain>
    </source>
</reference>
<dbReference type="InterPro" id="IPR036388">
    <property type="entry name" value="WH-like_DNA-bd_sf"/>
</dbReference>
<dbReference type="EMBL" id="JAPJZH010000009">
    <property type="protein sequence ID" value="MDA4846648.1"/>
    <property type="molecule type" value="Genomic_DNA"/>
</dbReference>
<dbReference type="InterPro" id="IPR016032">
    <property type="entry name" value="Sig_transdc_resp-reg_C-effctor"/>
</dbReference>
<name>A0ABT4VPL2_9HYPH</name>
<sequence length="384" mass="43196">MNQDIRDAILRIYDTVADQAIWSDVLDRLADRLNARGCLIFELGNDGLSAHHTSSWYEETALQEYLETHQKSELTDHEVFRRHSFSHDSVDIVPDSVLYDDIAEFTSRKNVRHVMRFGILHRAAALLNKDNPFVSRFSVQFRSDRNGISDSERAYLNQLLPHIAKALDLGRPASDVARQHSGILAALNKLTIGVCLLDPQGRLVVANDEFLRQQETYTVFDTLANGQLALRNDRDQQRFVALREDALNHGKFGARPRKEAIMTDNAGFLCIEIAPLNRSEEIGSQPFEGCILYSLDTSLPLHFHTQPLKQAYNLTEAELSLVEAIAEGLTNVQIAERRGRAVATVNAQVKSILSKTNCATRTQFVRLLSGFGADFTIGDSEKRY</sequence>
<evidence type="ECO:0000259" key="1">
    <source>
        <dbReference type="PROSITE" id="PS50043"/>
    </source>
</evidence>
<organism evidence="2 3">
    <name type="scientific">Hoeflea poritis</name>
    <dbReference type="NCBI Taxonomy" id="2993659"/>
    <lineage>
        <taxon>Bacteria</taxon>
        <taxon>Pseudomonadati</taxon>
        <taxon>Pseudomonadota</taxon>
        <taxon>Alphaproteobacteria</taxon>
        <taxon>Hyphomicrobiales</taxon>
        <taxon>Rhizobiaceae</taxon>
        <taxon>Hoeflea</taxon>
    </lineage>
</organism>
<dbReference type="SMART" id="SM00421">
    <property type="entry name" value="HTH_LUXR"/>
    <property type="match status" value="1"/>
</dbReference>
<evidence type="ECO:0000313" key="2">
    <source>
        <dbReference type="EMBL" id="MDA4846648.1"/>
    </source>
</evidence>
<accession>A0ABT4VPL2</accession>
<feature type="domain" description="HTH luxR-type" evidence="1">
    <location>
        <begin position="307"/>
        <end position="372"/>
    </location>
</feature>
<dbReference type="Proteomes" id="UP001148313">
    <property type="component" value="Unassembled WGS sequence"/>
</dbReference>
<dbReference type="Pfam" id="PF00196">
    <property type="entry name" value="GerE"/>
    <property type="match status" value="1"/>
</dbReference>
<keyword evidence="3" id="KW-1185">Reference proteome</keyword>
<gene>
    <name evidence="2" type="ORF">OOZ53_14890</name>
</gene>
<comment type="caution">
    <text evidence="2">The sequence shown here is derived from an EMBL/GenBank/DDBJ whole genome shotgun (WGS) entry which is preliminary data.</text>
</comment>
<dbReference type="CDD" id="cd06170">
    <property type="entry name" value="LuxR_C_like"/>
    <property type="match status" value="1"/>
</dbReference>
<evidence type="ECO:0000313" key="3">
    <source>
        <dbReference type="Proteomes" id="UP001148313"/>
    </source>
</evidence>
<dbReference type="InterPro" id="IPR000792">
    <property type="entry name" value="Tscrpt_reg_LuxR_C"/>
</dbReference>
<dbReference type="PROSITE" id="PS50043">
    <property type="entry name" value="HTH_LUXR_2"/>
    <property type="match status" value="1"/>
</dbReference>
<dbReference type="Gene3D" id="1.10.10.10">
    <property type="entry name" value="Winged helix-like DNA-binding domain superfamily/Winged helix DNA-binding domain"/>
    <property type="match status" value="1"/>
</dbReference>
<protein>
    <submittedName>
        <fullName evidence="2">LuxR C-terminal-related transcriptional regulator</fullName>
    </submittedName>
</protein>
<dbReference type="SUPFAM" id="SSF46894">
    <property type="entry name" value="C-terminal effector domain of the bipartite response regulators"/>
    <property type="match status" value="1"/>
</dbReference>
<proteinExistence type="predicted"/>
<dbReference type="RefSeq" id="WP_271090432.1">
    <property type="nucleotide sequence ID" value="NZ_JAPJZH010000009.1"/>
</dbReference>